<dbReference type="STRING" id="109895.A0A507EEJ3"/>
<evidence type="ECO:0000256" key="1">
    <source>
        <dbReference type="SAM" id="Phobius"/>
    </source>
</evidence>
<evidence type="ECO:0008006" key="4">
    <source>
        <dbReference type="Google" id="ProtNLM"/>
    </source>
</evidence>
<reference evidence="2 3" key="1">
    <citation type="journal article" date="2019" name="Sci. Rep.">
        <title>Comparative genomics of chytrid fungi reveal insights into the obligate biotrophic and pathogenic lifestyle of Synchytrium endobioticum.</title>
        <authorList>
            <person name="van de Vossenberg B.T.L.H."/>
            <person name="Warris S."/>
            <person name="Nguyen H.D.T."/>
            <person name="van Gent-Pelzer M.P.E."/>
            <person name="Joly D.L."/>
            <person name="van de Geest H.C."/>
            <person name="Bonants P.J.M."/>
            <person name="Smith D.S."/>
            <person name="Levesque C.A."/>
            <person name="van der Lee T.A.J."/>
        </authorList>
    </citation>
    <scope>NUCLEOTIDE SEQUENCE [LARGE SCALE GENOMIC DNA]</scope>
    <source>
        <strain evidence="2 3">CBS 809.83</strain>
    </source>
</reference>
<gene>
    <name evidence="2" type="ORF">PhCBS80983_g00458</name>
</gene>
<protein>
    <recommendedName>
        <fullName evidence="4">NADH dehydrogenase [ubiquinone] 1 alpha subcomplex subunit 4</fullName>
    </recommendedName>
</protein>
<evidence type="ECO:0000313" key="3">
    <source>
        <dbReference type="Proteomes" id="UP000318582"/>
    </source>
</evidence>
<dbReference type="Proteomes" id="UP000318582">
    <property type="component" value="Unassembled WGS sequence"/>
</dbReference>
<keyword evidence="1" id="KW-1133">Transmembrane helix</keyword>
<comment type="caution">
    <text evidence="2">The sequence shown here is derived from an EMBL/GenBank/DDBJ whole genome shotgun (WGS) entry which is preliminary data.</text>
</comment>
<dbReference type="PANTHER" id="PTHR14256:SF1">
    <property type="entry name" value="GEO09626P1"/>
    <property type="match status" value="1"/>
</dbReference>
<feature type="transmembrane region" description="Helical" evidence="1">
    <location>
        <begin position="12"/>
        <end position="33"/>
    </location>
</feature>
<dbReference type="AlphaFoldDB" id="A0A507EEJ3"/>
<dbReference type="Pfam" id="PF06522">
    <property type="entry name" value="B12D"/>
    <property type="match status" value="1"/>
</dbReference>
<sequence length="87" mass="9577">MAGHHSLTNVPSAVYPLFAVMGFAIGGLGYVVYHKTSGPDCIWSRKSNPTPWNTVQQHQTSKIYDHSGKFEKWSRFSADNTAPAASH</sequence>
<name>A0A507EEJ3_9FUNG</name>
<dbReference type="InterPro" id="IPR010530">
    <property type="entry name" value="B12D"/>
</dbReference>
<organism evidence="2 3">
    <name type="scientific">Powellomyces hirtus</name>
    <dbReference type="NCBI Taxonomy" id="109895"/>
    <lineage>
        <taxon>Eukaryota</taxon>
        <taxon>Fungi</taxon>
        <taxon>Fungi incertae sedis</taxon>
        <taxon>Chytridiomycota</taxon>
        <taxon>Chytridiomycota incertae sedis</taxon>
        <taxon>Chytridiomycetes</taxon>
        <taxon>Spizellomycetales</taxon>
        <taxon>Powellomycetaceae</taxon>
        <taxon>Powellomyces</taxon>
    </lineage>
</organism>
<proteinExistence type="predicted"/>
<accession>A0A507EEJ3</accession>
<evidence type="ECO:0000313" key="2">
    <source>
        <dbReference type="EMBL" id="TPX62254.1"/>
    </source>
</evidence>
<dbReference type="PANTHER" id="PTHR14256">
    <property type="entry name" value="NADH-UBIQUINONE OXIDOREDUCTASE MLRQ SUBUNIT"/>
    <property type="match status" value="1"/>
</dbReference>
<keyword evidence="1" id="KW-0812">Transmembrane</keyword>
<dbReference type="EMBL" id="QEAQ01000003">
    <property type="protein sequence ID" value="TPX62254.1"/>
    <property type="molecule type" value="Genomic_DNA"/>
</dbReference>
<keyword evidence="3" id="KW-1185">Reference proteome</keyword>
<keyword evidence="1" id="KW-0472">Membrane</keyword>